<accession>A0A0C3KQ58</accession>
<dbReference type="Proteomes" id="UP000054217">
    <property type="component" value="Unassembled WGS sequence"/>
</dbReference>
<dbReference type="HOGENOM" id="CLU_186482_0_0_1"/>
<dbReference type="InParanoid" id="A0A0C3KQ58"/>
<dbReference type="AlphaFoldDB" id="A0A0C3KQ58"/>
<dbReference type="OrthoDB" id="3247418at2759"/>
<protein>
    <submittedName>
        <fullName evidence="1">Uncharacterized protein</fullName>
    </submittedName>
</protein>
<feature type="non-terminal residue" evidence="1">
    <location>
        <position position="65"/>
    </location>
</feature>
<name>A0A0C3KQ58_PISTI</name>
<gene>
    <name evidence="1" type="ORF">M404DRAFT_68337</name>
</gene>
<organism evidence="1 2">
    <name type="scientific">Pisolithus tinctorius Marx 270</name>
    <dbReference type="NCBI Taxonomy" id="870435"/>
    <lineage>
        <taxon>Eukaryota</taxon>
        <taxon>Fungi</taxon>
        <taxon>Dikarya</taxon>
        <taxon>Basidiomycota</taxon>
        <taxon>Agaricomycotina</taxon>
        <taxon>Agaricomycetes</taxon>
        <taxon>Agaricomycetidae</taxon>
        <taxon>Boletales</taxon>
        <taxon>Sclerodermatineae</taxon>
        <taxon>Pisolithaceae</taxon>
        <taxon>Pisolithus</taxon>
    </lineage>
</organism>
<keyword evidence="2" id="KW-1185">Reference proteome</keyword>
<reference evidence="1 2" key="1">
    <citation type="submission" date="2014-04" db="EMBL/GenBank/DDBJ databases">
        <authorList>
            <consortium name="DOE Joint Genome Institute"/>
            <person name="Kuo A."/>
            <person name="Kohler A."/>
            <person name="Costa M.D."/>
            <person name="Nagy L.G."/>
            <person name="Floudas D."/>
            <person name="Copeland A."/>
            <person name="Barry K.W."/>
            <person name="Cichocki N."/>
            <person name="Veneault-Fourrey C."/>
            <person name="LaButti K."/>
            <person name="Lindquist E.A."/>
            <person name="Lipzen A."/>
            <person name="Lundell T."/>
            <person name="Morin E."/>
            <person name="Murat C."/>
            <person name="Sun H."/>
            <person name="Tunlid A."/>
            <person name="Henrissat B."/>
            <person name="Grigoriev I.V."/>
            <person name="Hibbett D.S."/>
            <person name="Martin F."/>
            <person name="Nordberg H.P."/>
            <person name="Cantor M.N."/>
            <person name="Hua S.X."/>
        </authorList>
    </citation>
    <scope>NUCLEOTIDE SEQUENCE [LARGE SCALE GENOMIC DNA]</scope>
    <source>
        <strain evidence="1 2">Marx 270</strain>
    </source>
</reference>
<evidence type="ECO:0000313" key="2">
    <source>
        <dbReference type="Proteomes" id="UP000054217"/>
    </source>
</evidence>
<sequence length="65" mass="7844">YHFKSYLSGVLDLYKEAKIQPVHHACLHFERLLVELGPVHSWRTWAFECFNYTLQRTKTNMRFGE</sequence>
<reference evidence="2" key="2">
    <citation type="submission" date="2015-01" db="EMBL/GenBank/DDBJ databases">
        <title>Evolutionary Origins and Diversification of the Mycorrhizal Mutualists.</title>
        <authorList>
            <consortium name="DOE Joint Genome Institute"/>
            <consortium name="Mycorrhizal Genomics Consortium"/>
            <person name="Kohler A."/>
            <person name="Kuo A."/>
            <person name="Nagy L.G."/>
            <person name="Floudas D."/>
            <person name="Copeland A."/>
            <person name="Barry K.W."/>
            <person name="Cichocki N."/>
            <person name="Veneault-Fourrey C."/>
            <person name="LaButti K."/>
            <person name="Lindquist E.A."/>
            <person name="Lipzen A."/>
            <person name="Lundell T."/>
            <person name="Morin E."/>
            <person name="Murat C."/>
            <person name="Riley R."/>
            <person name="Ohm R."/>
            <person name="Sun H."/>
            <person name="Tunlid A."/>
            <person name="Henrissat B."/>
            <person name="Grigoriev I.V."/>
            <person name="Hibbett D.S."/>
            <person name="Martin F."/>
        </authorList>
    </citation>
    <scope>NUCLEOTIDE SEQUENCE [LARGE SCALE GENOMIC DNA]</scope>
    <source>
        <strain evidence="2">Marx 270</strain>
    </source>
</reference>
<dbReference type="EMBL" id="KN831949">
    <property type="protein sequence ID" value="KIO11732.1"/>
    <property type="molecule type" value="Genomic_DNA"/>
</dbReference>
<feature type="non-terminal residue" evidence="1">
    <location>
        <position position="1"/>
    </location>
</feature>
<evidence type="ECO:0000313" key="1">
    <source>
        <dbReference type="EMBL" id="KIO11732.1"/>
    </source>
</evidence>
<proteinExistence type="predicted"/>